<feature type="binding site" evidence="13">
    <location>
        <position position="157"/>
    </location>
    <ligand>
        <name>Mn(2+)</name>
        <dbReference type="ChEBI" id="CHEBI:29035"/>
        <label>2</label>
    </ligand>
</feature>
<feature type="binding site" description="in other chain" evidence="12">
    <location>
        <position position="442"/>
    </location>
    <ligand>
        <name>substrate</name>
        <note>ligand shared between homodimeric partners</note>
    </ligand>
</feature>
<organism evidence="16 17">
    <name type="scientific">Lachancea fermentati</name>
    <name type="common">Zygosaccharomyces fermentati</name>
    <dbReference type="NCBI Taxonomy" id="4955"/>
    <lineage>
        <taxon>Eukaryota</taxon>
        <taxon>Fungi</taxon>
        <taxon>Dikarya</taxon>
        <taxon>Ascomycota</taxon>
        <taxon>Saccharomycotina</taxon>
        <taxon>Saccharomycetes</taxon>
        <taxon>Saccharomycetales</taxon>
        <taxon>Saccharomycetaceae</taxon>
        <taxon>Lachancea</taxon>
    </lineage>
</organism>
<dbReference type="SUPFAM" id="SSF53187">
    <property type="entry name" value="Zn-dependent exopeptidases"/>
    <property type="match status" value="1"/>
</dbReference>
<feature type="active site" evidence="11">
    <location>
        <position position="124"/>
    </location>
</feature>
<keyword evidence="3" id="KW-0645">Protease</keyword>
<keyword evidence="2" id="KW-0597">Phosphoprotein</keyword>
<dbReference type="Pfam" id="PF07687">
    <property type="entry name" value="M20_dimer"/>
    <property type="match status" value="1"/>
</dbReference>
<dbReference type="OrthoDB" id="7832001at2759"/>
<dbReference type="AlphaFoldDB" id="A0A1G4MGA1"/>
<evidence type="ECO:0000259" key="15">
    <source>
        <dbReference type="Pfam" id="PF07687"/>
    </source>
</evidence>
<accession>A0A1G4MGA1</accession>
<feature type="binding site" description="in other chain" evidence="12">
    <location>
        <position position="470"/>
    </location>
    <ligand>
        <name>substrate</name>
        <note>ligand shared between homodimeric partners</note>
    </ligand>
</feature>
<dbReference type="FunFam" id="3.30.70.360:FF:000008">
    <property type="entry name" value="Cytosolic non-specific dipeptidase"/>
    <property type="match status" value="1"/>
</dbReference>
<evidence type="ECO:0000256" key="6">
    <source>
        <dbReference type="ARBA" id="ARBA00022997"/>
    </source>
</evidence>
<dbReference type="EMBL" id="LT598490">
    <property type="protein sequence ID" value="SCW02934.1"/>
    <property type="molecule type" value="Genomic_DNA"/>
</dbReference>
<dbReference type="GO" id="GO:0006508">
    <property type="term" value="P:proteolysis"/>
    <property type="evidence" value="ECO:0007669"/>
    <property type="project" value="UniProtKB-KW"/>
</dbReference>
<dbReference type="STRING" id="4955.A0A1G4MGA1"/>
<feature type="binding site" evidence="13">
    <location>
        <position position="220"/>
    </location>
    <ligand>
        <name>Mn(2+)</name>
        <dbReference type="ChEBI" id="CHEBI:29035"/>
        <label>2</label>
    </ligand>
</feature>
<feature type="binding site" evidence="13">
    <location>
        <position position="122"/>
    </location>
    <ligand>
        <name>Mn(2+)</name>
        <dbReference type="ChEBI" id="CHEBI:29035"/>
        <label>2</label>
    </ligand>
</feature>
<dbReference type="GO" id="GO:0070573">
    <property type="term" value="F:metallodipeptidase activity"/>
    <property type="evidence" value="ECO:0007669"/>
    <property type="project" value="InterPro"/>
</dbReference>
<dbReference type="InterPro" id="IPR002933">
    <property type="entry name" value="Peptidase_M20"/>
</dbReference>
<dbReference type="InterPro" id="IPR017153">
    <property type="entry name" value="CNDP/DUG1"/>
</dbReference>
<evidence type="ECO:0000256" key="11">
    <source>
        <dbReference type="PIRSR" id="PIRSR037242-1"/>
    </source>
</evidence>
<dbReference type="InterPro" id="IPR011650">
    <property type="entry name" value="Peptidase_M20_dimer"/>
</dbReference>
<evidence type="ECO:0000256" key="7">
    <source>
        <dbReference type="ARBA" id="ARBA00023049"/>
    </source>
</evidence>
<evidence type="ECO:0000256" key="10">
    <source>
        <dbReference type="ARBA" id="ARBA00080668"/>
    </source>
</evidence>
<evidence type="ECO:0000313" key="17">
    <source>
        <dbReference type="Proteomes" id="UP000190831"/>
    </source>
</evidence>
<protein>
    <recommendedName>
        <fullName evidence="8">Cys-Gly metallodipeptidase DUG1</fullName>
    </recommendedName>
    <alternativeName>
        <fullName evidence="10">Deficient in utilization of glutathione protein 1</fullName>
    </alternativeName>
    <alternativeName>
        <fullName evidence="9">GSH degradosomal complex subunit DUG1</fullName>
    </alternativeName>
</protein>
<feature type="binding site" evidence="13">
    <location>
        <position position="470"/>
    </location>
    <ligand>
        <name>Mn(2+)</name>
        <dbReference type="ChEBI" id="CHEBI:29035"/>
        <label>1</label>
    </ligand>
</feature>
<evidence type="ECO:0000256" key="12">
    <source>
        <dbReference type="PIRSR" id="PIRSR037242-2"/>
    </source>
</evidence>
<evidence type="ECO:0000256" key="13">
    <source>
        <dbReference type="PIRSR" id="PIRSR037242-3"/>
    </source>
</evidence>
<feature type="active site" description="Proton acceptor" evidence="11">
    <location>
        <position position="191"/>
    </location>
</feature>
<dbReference type="InterPro" id="IPR051458">
    <property type="entry name" value="Cyt/Met_Dipeptidase"/>
</dbReference>
<keyword evidence="13" id="KW-0464">Manganese</keyword>
<evidence type="ECO:0000256" key="3">
    <source>
        <dbReference type="ARBA" id="ARBA00022670"/>
    </source>
</evidence>
<evidence type="ECO:0000256" key="5">
    <source>
        <dbReference type="ARBA" id="ARBA00022801"/>
    </source>
</evidence>
<feature type="binding site" evidence="12">
    <location>
        <position position="253"/>
    </location>
    <ligand>
        <name>substrate</name>
        <note>ligand shared between homodimeric partners</note>
    </ligand>
</feature>
<evidence type="ECO:0000256" key="2">
    <source>
        <dbReference type="ARBA" id="ARBA00022553"/>
    </source>
</evidence>
<keyword evidence="6" id="KW-0224">Dipeptidase</keyword>
<evidence type="ECO:0000256" key="4">
    <source>
        <dbReference type="ARBA" id="ARBA00022723"/>
    </source>
</evidence>
<evidence type="ECO:0000256" key="1">
    <source>
        <dbReference type="ARBA" id="ARBA00006247"/>
    </source>
</evidence>
<proteinExistence type="inferred from homology"/>
<gene>
    <name evidence="16" type="ORF">LAFE_0F17502G</name>
</gene>
<evidence type="ECO:0000256" key="8">
    <source>
        <dbReference type="ARBA" id="ARBA00067660"/>
    </source>
</evidence>
<comment type="cofactor">
    <cofactor evidence="13">
        <name>Mn(2+)</name>
        <dbReference type="ChEBI" id="CHEBI:29035"/>
    </cofactor>
    <text evidence="13">Binds 2 manganese ions per subunit.</text>
</comment>
<evidence type="ECO:0000313" key="16">
    <source>
        <dbReference type="EMBL" id="SCW02934.1"/>
    </source>
</evidence>
<keyword evidence="7" id="KW-0482">Metalloprotease</keyword>
<feature type="binding site" description="in other chain" evidence="12">
    <location>
        <position position="368"/>
    </location>
    <ligand>
        <name>substrate</name>
        <note>ligand shared between homodimeric partners</note>
    </ligand>
</feature>
<comment type="similarity">
    <text evidence="1">Belongs to the peptidase M20A family.</text>
</comment>
<sequence>MFLRFVIRKTAITIGKRNMSMEAKFEPLFKKIDELKPRFIDRLAKAIEIPAVSSDESLRPAVVKKAHYIADELKKLGFTDIQMKELGTQPPPVNDPNLQLPPVILSRYGTDANKKTILIYGHYDVQPAALEDGWDTDPFKLVIDEQKQLMRGRGVTDDSGPLKGWLNVVEAHRELGFDLPVNLVTCFEGMEESGSVGLDTLIAEEADKYFKDVDTVCISDNYWLGTKKPVLTYGLRGCNYYQVTIEGPGADLHSGIFGGAIAEPMVDLVQVLSSLVDSKGKILIDGVMDMVAPVTEKEKELYEKIDFSLDEMNAASGSETCLYKNKSDILMHRWRFPSLSIHGVEGAFSAQGAKTVIPAKVTGKFSIRTVPDMNSDKLDKLVIEHCQKAFSALGSPNKCKAELIHNGDYWISDPFNASFTAAAQATKTVYGVEPDFTREGGSIPITLTFEKELKTNCMLLPMGRGDDGAHSINEKLDLSNYFGGMKTMAAYLHYYAAAEGK</sequence>
<name>A0A1G4MGA1_LACFM</name>
<feature type="binding site" evidence="13">
    <location>
        <position position="192"/>
    </location>
    <ligand>
        <name>Mn(2+)</name>
        <dbReference type="ChEBI" id="CHEBI:29035"/>
        <label>1</label>
    </ligand>
</feature>
<dbReference type="GO" id="GO:0046872">
    <property type="term" value="F:metal ion binding"/>
    <property type="evidence" value="ECO:0007669"/>
    <property type="project" value="UniProtKB-KW"/>
</dbReference>
<dbReference type="Proteomes" id="UP000190831">
    <property type="component" value="Chromosome F"/>
</dbReference>
<feature type="binding site" evidence="12">
    <location>
        <position position="355"/>
    </location>
    <ligand>
        <name>substrate</name>
        <note>ligand shared between homodimeric partners</note>
    </ligand>
</feature>
<feature type="site" description="Important for catalytic activity" evidence="14">
    <location>
        <position position="253"/>
    </location>
</feature>
<dbReference type="PIRSF" id="PIRSF037242">
    <property type="entry name" value="CNDP_dipeptidase"/>
    <property type="match status" value="1"/>
</dbReference>
<dbReference type="OMA" id="CNVKFMI"/>
<keyword evidence="17" id="KW-1185">Reference proteome</keyword>
<dbReference type="PANTHER" id="PTHR43270:SF4">
    <property type="entry name" value="CARNOSINE DIPEPTIDASE 2, ISOFORM A"/>
    <property type="match status" value="1"/>
</dbReference>
<dbReference type="Gene3D" id="3.40.630.10">
    <property type="entry name" value="Zn peptidases"/>
    <property type="match status" value="1"/>
</dbReference>
<feature type="domain" description="Peptidase M20 dimerisation" evidence="15">
    <location>
        <begin position="242"/>
        <end position="389"/>
    </location>
</feature>
<keyword evidence="5" id="KW-0378">Hydrolase</keyword>
<dbReference type="CDD" id="cd05676">
    <property type="entry name" value="M20_dipept_like_CNDP"/>
    <property type="match status" value="1"/>
</dbReference>
<keyword evidence="4 13" id="KW-0479">Metal-binding</keyword>
<dbReference type="Gene3D" id="3.30.70.360">
    <property type="match status" value="1"/>
</dbReference>
<reference evidence="17" key="1">
    <citation type="submission" date="2016-03" db="EMBL/GenBank/DDBJ databases">
        <authorList>
            <person name="Devillers H."/>
        </authorList>
    </citation>
    <scope>NUCLEOTIDE SEQUENCE [LARGE SCALE GENOMIC DNA]</scope>
</reference>
<dbReference type="Pfam" id="PF01546">
    <property type="entry name" value="Peptidase_M20"/>
    <property type="match status" value="1"/>
</dbReference>
<feature type="binding site" description="in other chain" evidence="12">
    <location>
        <position position="220"/>
    </location>
    <ligand>
        <name>substrate</name>
        <note>ligand shared between homodimeric partners</note>
    </ligand>
</feature>
<dbReference type="PANTHER" id="PTHR43270">
    <property type="entry name" value="BETA-ALA-HIS DIPEPTIDASE"/>
    <property type="match status" value="1"/>
</dbReference>
<feature type="binding site" evidence="13">
    <location>
        <position position="157"/>
    </location>
    <ligand>
        <name>Mn(2+)</name>
        <dbReference type="ChEBI" id="CHEBI:29035"/>
        <label>1</label>
    </ligand>
</feature>
<evidence type="ECO:0000256" key="9">
    <source>
        <dbReference type="ARBA" id="ARBA00078435"/>
    </source>
</evidence>
<evidence type="ECO:0000256" key="14">
    <source>
        <dbReference type="PIRSR" id="PIRSR037242-4"/>
    </source>
</evidence>